<dbReference type="GO" id="GO:0008757">
    <property type="term" value="F:S-adenosylmethionine-dependent methyltransferase activity"/>
    <property type="evidence" value="ECO:0007669"/>
    <property type="project" value="InterPro"/>
</dbReference>
<dbReference type="InterPro" id="IPR013216">
    <property type="entry name" value="Methyltransf_11"/>
</dbReference>
<organism evidence="2 3">
    <name type="scientific">Exophiala mesophila</name>
    <name type="common">Black yeast-like fungus</name>
    <dbReference type="NCBI Taxonomy" id="212818"/>
    <lineage>
        <taxon>Eukaryota</taxon>
        <taxon>Fungi</taxon>
        <taxon>Dikarya</taxon>
        <taxon>Ascomycota</taxon>
        <taxon>Pezizomycotina</taxon>
        <taxon>Eurotiomycetes</taxon>
        <taxon>Chaetothyriomycetidae</taxon>
        <taxon>Chaetothyriales</taxon>
        <taxon>Herpotrichiellaceae</taxon>
        <taxon>Exophiala</taxon>
    </lineage>
</organism>
<dbReference type="OrthoDB" id="10027013at2759"/>
<dbReference type="Gene3D" id="3.40.50.150">
    <property type="entry name" value="Vaccinia Virus protein VP39"/>
    <property type="match status" value="1"/>
</dbReference>
<dbReference type="Proteomes" id="UP000288859">
    <property type="component" value="Unassembled WGS sequence"/>
</dbReference>
<dbReference type="PANTHER" id="PTHR44942">
    <property type="entry name" value="METHYLTRANSF_11 DOMAIN-CONTAINING PROTEIN"/>
    <property type="match status" value="1"/>
</dbReference>
<proteinExistence type="predicted"/>
<sequence length="333" mass="36941">MAIPHVAHQEEKTFRNYDSKAASDYAKFRPGWDDEFIANLLSHHTSQGGKMDVLLDLGCGPGTSTRTLAPHFQRVIALDPSPAMIEAARGIPSKTALGESVQYEVGKAEDLSANPVIKGLTQAGDGLESVDVITAATAAHWFDLDAFWIEAAKVLKPGGSVIFFATGDSHIDPNTTPNAAKYQQLIDLFRETVMAPYETPGNRLCRELYKDLKMPWDVAEANPDLQPVLSVFKRQNSVRQEINKGGELTKGEKFVRGGRADFNTIKLIMGTASPIVRWRQAHQEQLEKGEIEDCLEEFFRKAREILDETEEGRGRDYVDTGLSIVILVVRKDK</sequence>
<feature type="domain" description="Methyltransferase type 11" evidence="1">
    <location>
        <begin position="55"/>
        <end position="163"/>
    </location>
</feature>
<dbReference type="InterPro" id="IPR051052">
    <property type="entry name" value="Diverse_substrate_MTase"/>
</dbReference>
<protein>
    <recommendedName>
        <fullName evidence="1">Methyltransferase type 11 domain-containing protein</fullName>
    </recommendedName>
</protein>
<reference evidence="2 3" key="1">
    <citation type="submission" date="2017-03" db="EMBL/GenBank/DDBJ databases">
        <title>Genomes of endolithic fungi from Antarctica.</title>
        <authorList>
            <person name="Coleine C."/>
            <person name="Masonjones S."/>
            <person name="Stajich J.E."/>
        </authorList>
    </citation>
    <scope>NUCLEOTIDE SEQUENCE [LARGE SCALE GENOMIC DNA]</scope>
    <source>
        <strain evidence="2 3">CCFEE 6314</strain>
    </source>
</reference>
<comment type="caution">
    <text evidence="2">The sequence shown here is derived from an EMBL/GenBank/DDBJ whole genome shotgun (WGS) entry which is preliminary data.</text>
</comment>
<evidence type="ECO:0000313" key="3">
    <source>
        <dbReference type="Proteomes" id="UP000288859"/>
    </source>
</evidence>
<dbReference type="CDD" id="cd02440">
    <property type="entry name" value="AdoMet_MTases"/>
    <property type="match status" value="1"/>
</dbReference>
<dbReference type="Pfam" id="PF08241">
    <property type="entry name" value="Methyltransf_11"/>
    <property type="match status" value="1"/>
</dbReference>
<dbReference type="VEuPathDB" id="FungiDB:PV10_07860"/>
<evidence type="ECO:0000259" key="1">
    <source>
        <dbReference type="Pfam" id="PF08241"/>
    </source>
</evidence>
<name>A0A438N2F9_EXOME</name>
<dbReference type="SUPFAM" id="SSF53335">
    <property type="entry name" value="S-adenosyl-L-methionine-dependent methyltransferases"/>
    <property type="match status" value="1"/>
</dbReference>
<dbReference type="InterPro" id="IPR029063">
    <property type="entry name" value="SAM-dependent_MTases_sf"/>
</dbReference>
<dbReference type="PANTHER" id="PTHR44942:SF10">
    <property type="entry name" value="METHYLTRANSFERASE TYPE 11 DOMAIN-CONTAINING PROTEIN"/>
    <property type="match status" value="1"/>
</dbReference>
<accession>A0A438N2F9</accession>
<gene>
    <name evidence="2" type="ORF">B0A52_05741</name>
</gene>
<dbReference type="EMBL" id="NAJM01000026">
    <property type="protein sequence ID" value="RVX69906.1"/>
    <property type="molecule type" value="Genomic_DNA"/>
</dbReference>
<evidence type="ECO:0000313" key="2">
    <source>
        <dbReference type="EMBL" id="RVX69906.1"/>
    </source>
</evidence>
<dbReference type="AlphaFoldDB" id="A0A438N2F9"/>